<name>A0ACB8P4X4_CITSI</name>
<evidence type="ECO:0000313" key="2">
    <source>
        <dbReference type="Proteomes" id="UP000829398"/>
    </source>
</evidence>
<organism evidence="1 2">
    <name type="scientific">Citrus sinensis</name>
    <name type="common">Sweet orange</name>
    <name type="synonym">Citrus aurantium var. sinensis</name>
    <dbReference type="NCBI Taxonomy" id="2711"/>
    <lineage>
        <taxon>Eukaryota</taxon>
        <taxon>Viridiplantae</taxon>
        <taxon>Streptophyta</taxon>
        <taxon>Embryophyta</taxon>
        <taxon>Tracheophyta</taxon>
        <taxon>Spermatophyta</taxon>
        <taxon>Magnoliopsida</taxon>
        <taxon>eudicotyledons</taxon>
        <taxon>Gunneridae</taxon>
        <taxon>Pentapetalae</taxon>
        <taxon>rosids</taxon>
        <taxon>malvids</taxon>
        <taxon>Sapindales</taxon>
        <taxon>Rutaceae</taxon>
        <taxon>Aurantioideae</taxon>
        <taxon>Citrus</taxon>
    </lineage>
</organism>
<dbReference type="Proteomes" id="UP000829398">
    <property type="component" value="Chromosome 1"/>
</dbReference>
<evidence type="ECO:0000313" key="1">
    <source>
        <dbReference type="EMBL" id="KAH9805011.1"/>
    </source>
</evidence>
<keyword evidence="2" id="KW-1185">Reference proteome</keyword>
<comment type="caution">
    <text evidence="1">The sequence shown here is derived from an EMBL/GenBank/DDBJ whole genome shotgun (WGS) entry which is preliminary data.</text>
</comment>
<dbReference type="EMBL" id="CM039170">
    <property type="protein sequence ID" value="KAH9805011.1"/>
    <property type="molecule type" value="Genomic_DNA"/>
</dbReference>
<protein>
    <submittedName>
        <fullName evidence="1">Fatty-acid-binding protein 2</fullName>
    </submittedName>
</protein>
<accession>A0ACB8P4X4</accession>
<sequence length="473" mass="51659">MDFNGGDPYILPTEFFLARSLGDHLFSQSSYPYVPGSLALQGAFNCISKFTGAFLFWFTSGSSSNLSRRIAGNQHGSKIGSYKSSAQVKQITSTGHNLTGFHLSSNSESEYACPVVFNKVSSSAIRRLFREGGKLHLSSVLSLAAAVIPPLDNVSSKVLAVPLDNAEIQMHESMGRSPCEVESHRCGALSFPDLSRTRHAVEPRTGIEFPMILDNVIDGENYSSSTSEVKNIVMDEAENCAASFCVILILHIFLLLGVLVGTGSRTIKIVKIKSLKVYAFAFYVHPRSVCEKLGPKYASISVAELNKCGGFYEDLLREDIDMTVRLVINCNGMKVNAVKESESQFVLLSMFTSVRMASVFEKSLRARLEKANPNTDYHCLESFGSYFSKDIPLPLGTVINFRRTAAGQLITEIGGNQIGAVHSKDLCRAFFDMYIGTAPVSEQTKEEIGKNVATPTIQVCCKLCKGVVGINNQ</sequence>
<reference evidence="2" key="1">
    <citation type="journal article" date="2023" name="Hortic. Res.">
        <title>A chromosome-level phased genome enabling allele-level studies in sweet orange: a case study on citrus Huanglongbing tolerance.</title>
        <authorList>
            <person name="Wu B."/>
            <person name="Yu Q."/>
            <person name="Deng Z."/>
            <person name="Duan Y."/>
            <person name="Luo F."/>
            <person name="Gmitter F. Jr."/>
        </authorList>
    </citation>
    <scope>NUCLEOTIDE SEQUENCE [LARGE SCALE GENOMIC DNA]</scope>
    <source>
        <strain evidence="2">cv. Valencia</strain>
    </source>
</reference>
<gene>
    <name evidence="1" type="ORF">KPL71_002295</name>
</gene>
<proteinExistence type="predicted"/>